<keyword evidence="4" id="KW-1015">Disulfide bond</keyword>
<evidence type="ECO:0000256" key="5">
    <source>
        <dbReference type="SAM" id="MobiDB-lite"/>
    </source>
</evidence>
<sequence>SLSSTKSQPSSTDPPPPPDRSQRSVCWSARDAYFTCLRGHHQKEVEFKKTTKYYFVPGEEPKSICERERSEYHNDCVHSWVEHFNQRVVNEQRSTATRLALQNPNSSGPR</sequence>
<dbReference type="EMBL" id="GL883111">
    <property type="protein sequence ID" value="EGG05821.1"/>
    <property type="molecule type" value="Genomic_DNA"/>
</dbReference>
<protein>
    <submittedName>
        <fullName evidence="6">Uncharacterized protein</fullName>
    </submittedName>
</protein>
<evidence type="ECO:0000313" key="6">
    <source>
        <dbReference type="EMBL" id="EGG05821.1"/>
    </source>
</evidence>
<dbReference type="OrthoDB" id="5545577at2759"/>
<evidence type="ECO:0000256" key="3">
    <source>
        <dbReference type="ARBA" id="ARBA00023128"/>
    </source>
</evidence>
<dbReference type="GeneID" id="18932008"/>
<name>F4RNX0_MELLP</name>
<comment type="subcellular location">
    <subcellularLocation>
        <location evidence="1">Mitochondrion</location>
    </subcellularLocation>
</comment>
<evidence type="ECO:0000256" key="4">
    <source>
        <dbReference type="ARBA" id="ARBA00023157"/>
    </source>
</evidence>
<dbReference type="InParanoid" id="F4RNX0"/>
<evidence type="ECO:0000256" key="1">
    <source>
        <dbReference type="ARBA" id="ARBA00004173"/>
    </source>
</evidence>
<feature type="compositionally biased region" description="Low complexity" evidence="5">
    <location>
        <begin position="1"/>
        <end position="11"/>
    </location>
</feature>
<dbReference type="InterPro" id="IPR036549">
    <property type="entry name" value="CX6/COA6-like_sf"/>
</dbReference>
<dbReference type="STRING" id="747676.F4RNX0"/>
<dbReference type="FunCoup" id="F4RNX0">
    <property type="interactions" value="15"/>
</dbReference>
<proteinExistence type="inferred from homology"/>
<dbReference type="SUPFAM" id="SSF47694">
    <property type="entry name" value="Cytochrome c oxidase subunit h"/>
    <property type="match status" value="1"/>
</dbReference>
<dbReference type="InterPro" id="IPR048280">
    <property type="entry name" value="COX6B-like"/>
</dbReference>
<dbReference type="PANTHER" id="PTHR47677">
    <property type="entry name" value="CYTOCHROME C OXIDASE ASSEMBLY FACTOR 6"/>
    <property type="match status" value="1"/>
</dbReference>
<dbReference type="InterPro" id="IPR048281">
    <property type="entry name" value="COA6_fun"/>
</dbReference>
<reference evidence="7" key="1">
    <citation type="journal article" date="2011" name="Proc. Natl. Acad. Sci. U.S.A.">
        <title>Obligate biotrophy features unraveled by the genomic analysis of rust fungi.</title>
        <authorList>
            <person name="Duplessis S."/>
            <person name="Cuomo C.A."/>
            <person name="Lin Y.-C."/>
            <person name="Aerts A."/>
            <person name="Tisserant E."/>
            <person name="Veneault-Fourrey C."/>
            <person name="Joly D.L."/>
            <person name="Hacquard S."/>
            <person name="Amselem J."/>
            <person name="Cantarel B.L."/>
            <person name="Chiu R."/>
            <person name="Coutinho P.M."/>
            <person name="Feau N."/>
            <person name="Field M."/>
            <person name="Frey P."/>
            <person name="Gelhaye E."/>
            <person name="Goldberg J."/>
            <person name="Grabherr M.G."/>
            <person name="Kodira C.D."/>
            <person name="Kohler A."/>
            <person name="Kuees U."/>
            <person name="Lindquist E.A."/>
            <person name="Lucas S.M."/>
            <person name="Mago R."/>
            <person name="Mauceli E."/>
            <person name="Morin E."/>
            <person name="Murat C."/>
            <person name="Pangilinan J.L."/>
            <person name="Park R."/>
            <person name="Pearson M."/>
            <person name="Quesneville H."/>
            <person name="Rouhier N."/>
            <person name="Sakthikumar S."/>
            <person name="Salamov A.A."/>
            <person name="Schmutz J."/>
            <person name="Selles B."/>
            <person name="Shapiro H."/>
            <person name="Tanguay P."/>
            <person name="Tuskan G.A."/>
            <person name="Henrissat B."/>
            <person name="Van de Peer Y."/>
            <person name="Rouze P."/>
            <person name="Ellis J.G."/>
            <person name="Dodds P.N."/>
            <person name="Schein J.E."/>
            <person name="Zhong S."/>
            <person name="Hamelin R.C."/>
            <person name="Grigoriev I.V."/>
            <person name="Szabo L.J."/>
            <person name="Martin F."/>
        </authorList>
    </citation>
    <scope>NUCLEOTIDE SEQUENCE [LARGE SCALE GENOMIC DNA]</scope>
    <source>
        <strain evidence="7">98AG31 / pathotype 3-4-7</strain>
    </source>
</reference>
<dbReference type="Gene3D" id="1.10.10.140">
    <property type="entry name" value="Cytochrome c oxidase, subunit VIb"/>
    <property type="match status" value="1"/>
</dbReference>
<dbReference type="RefSeq" id="XP_007410877.1">
    <property type="nucleotide sequence ID" value="XM_007410815.1"/>
</dbReference>
<keyword evidence="7" id="KW-1185">Reference proteome</keyword>
<dbReference type="GO" id="GO:0005739">
    <property type="term" value="C:mitochondrion"/>
    <property type="evidence" value="ECO:0007669"/>
    <property type="project" value="UniProtKB-SubCell"/>
</dbReference>
<dbReference type="PANTHER" id="PTHR47677:SF1">
    <property type="entry name" value="CYTOCHROME C OXIDASE ASSEMBLY FACTOR 6"/>
    <property type="match status" value="1"/>
</dbReference>
<accession>F4RNX0</accession>
<dbReference type="HOGENOM" id="CLU_142408_3_0_1"/>
<dbReference type="Pfam" id="PF02297">
    <property type="entry name" value="COX6B"/>
    <property type="match status" value="1"/>
</dbReference>
<dbReference type="VEuPathDB" id="FungiDB:MELLADRAFT_72078"/>
<keyword evidence="3" id="KW-0496">Mitochondrion</keyword>
<dbReference type="Proteomes" id="UP000001072">
    <property type="component" value="Unassembled WGS sequence"/>
</dbReference>
<evidence type="ECO:0000313" key="7">
    <source>
        <dbReference type="Proteomes" id="UP000001072"/>
    </source>
</evidence>
<feature type="region of interest" description="Disordered" evidence="5">
    <location>
        <begin position="1"/>
        <end position="24"/>
    </location>
</feature>
<organism evidence="7">
    <name type="scientific">Melampsora larici-populina (strain 98AG31 / pathotype 3-4-7)</name>
    <name type="common">Poplar leaf rust fungus</name>
    <dbReference type="NCBI Taxonomy" id="747676"/>
    <lineage>
        <taxon>Eukaryota</taxon>
        <taxon>Fungi</taxon>
        <taxon>Dikarya</taxon>
        <taxon>Basidiomycota</taxon>
        <taxon>Pucciniomycotina</taxon>
        <taxon>Pucciniomycetes</taxon>
        <taxon>Pucciniales</taxon>
        <taxon>Melampsoraceae</taxon>
        <taxon>Melampsora</taxon>
    </lineage>
</organism>
<dbReference type="KEGG" id="mlr:MELLADRAFT_72078"/>
<gene>
    <name evidence="6" type="ORF">MELLADRAFT_72078</name>
</gene>
<feature type="non-terminal residue" evidence="6">
    <location>
        <position position="1"/>
    </location>
</feature>
<evidence type="ECO:0000256" key="2">
    <source>
        <dbReference type="ARBA" id="ARBA00006425"/>
    </source>
</evidence>
<dbReference type="eggNOG" id="ENOG502S7HF">
    <property type="taxonomic scope" value="Eukaryota"/>
</dbReference>
<comment type="similarity">
    <text evidence="2">Belongs to the cytochrome c oxidase subunit 6B family.</text>
</comment>
<dbReference type="AlphaFoldDB" id="F4RNX0"/>